<dbReference type="Proteomes" id="UP000242164">
    <property type="component" value="Unassembled WGS sequence"/>
</dbReference>
<sequence length="37" mass="4343">MPELIDVKDLSMKNLFKSTKSSFSISFIKNMVTDYKR</sequence>
<proteinExistence type="predicted"/>
<evidence type="ECO:0000313" key="1">
    <source>
        <dbReference type="EMBL" id="SCL91703.1"/>
    </source>
</evidence>
<comment type="caution">
    <text evidence="1">The sequence shown here is derived from an EMBL/GenBank/DDBJ whole genome shotgun (WGS) entry which is preliminary data.</text>
</comment>
<reference evidence="1 2" key="1">
    <citation type="submission" date="2016-08" db="EMBL/GenBank/DDBJ databases">
        <authorList>
            <person name="Loux V."/>
            <person name="Rue O."/>
        </authorList>
    </citation>
    <scope>NUCLEOTIDE SEQUENCE [LARGE SCALE GENOMIC DNA]</scope>
    <source>
        <strain evidence="1 2">AFSSA_08CEB44bac</strain>
    </source>
</reference>
<organism evidence="1 2">
    <name type="scientific">Bacillus cytotoxicus</name>
    <dbReference type="NCBI Taxonomy" id="580165"/>
    <lineage>
        <taxon>Bacteria</taxon>
        <taxon>Bacillati</taxon>
        <taxon>Bacillota</taxon>
        <taxon>Bacilli</taxon>
        <taxon>Bacillales</taxon>
        <taxon>Bacillaceae</taxon>
        <taxon>Bacillus</taxon>
        <taxon>Bacillus cereus group</taxon>
    </lineage>
</organism>
<evidence type="ECO:0000313" key="2">
    <source>
        <dbReference type="Proteomes" id="UP000242164"/>
    </source>
</evidence>
<gene>
    <name evidence="1" type="ORF">BCB44BAC_01920</name>
</gene>
<name>A0AAX2CGD6_9BACI</name>
<dbReference type="AlphaFoldDB" id="A0AAX2CGD6"/>
<dbReference type="EMBL" id="FMIK01000024">
    <property type="protein sequence ID" value="SCL91703.1"/>
    <property type="molecule type" value="Genomic_DNA"/>
</dbReference>
<protein>
    <submittedName>
        <fullName evidence="1">Uncharacterized protein</fullName>
    </submittedName>
</protein>
<accession>A0AAX2CGD6</accession>